<evidence type="ECO:0000256" key="2">
    <source>
        <dbReference type="ARBA" id="ARBA00022475"/>
    </source>
</evidence>
<keyword evidence="2" id="KW-1003">Cell membrane</keyword>
<accession>A0A3A6PDG9</accession>
<comment type="caution">
    <text evidence="8">The sequence shown here is derived from an EMBL/GenBank/DDBJ whole genome shotgun (WGS) entry which is preliminary data.</text>
</comment>
<dbReference type="GO" id="GO:0005886">
    <property type="term" value="C:plasma membrane"/>
    <property type="evidence" value="ECO:0007669"/>
    <property type="project" value="UniProtKB-SubCell"/>
</dbReference>
<dbReference type="RefSeq" id="WP_120110900.1">
    <property type="nucleotide sequence ID" value="NZ_QXQB01000003.1"/>
</dbReference>
<protein>
    <recommendedName>
        <fullName evidence="7">Cardiolipin synthase N-terminal domain-containing protein</fullName>
    </recommendedName>
</protein>
<reference evidence="8 9" key="1">
    <citation type="submission" date="2018-09" db="EMBL/GenBank/DDBJ databases">
        <title>Paenibacillus aracenensis nov. sp. isolated from a cave in southern Spain.</title>
        <authorList>
            <person name="Jurado V."/>
            <person name="Gutierrez-Patricio S."/>
            <person name="Gonzalez-Pimentel J.L."/>
            <person name="Miller A.Z."/>
            <person name="Laiz L."/>
            <person name="Saiz-Jimenez C."/>
        </authorList>
    </citation>
    <scope>NUCLEOTIDE SEQUENCE [LARGE SCALE GENOMIC DNA]</scope>
    <source>
        <strain evidence="8 9">JCM 19203</strain>
    </source>
</reference>
<evidence type="ECO:0000256" key="3">
    <source>
        <dbReference type="ARBA" id="ARBA00022692"/>
    </source>
</evidence>
<keyword evidence="5 6" id="KW-0472">Membrane</keyword>
<keyword evidence="9" id="KW-1185">Reference proteome</keyword>
<evidence type="ECO:0000256" key="5">
    <source>
        <dbReference type="ARBA" id="ARBA00023136"/>
    </source>
</evidence>
<comment type="subcellular location">
    <subcellularLocation>
        <location evidence="1">Cell membrane</location>
        <topology evidence="1">Multi-pass membrane protein</topology>
    </subcellularLocation>
</comment>
<sequence>MSAFGILGLLMLLIMFMLFLLNIATSVWAYRDAKRMGKSNEYALLVLIGTIVFPVVGFIIYLIIRRD</sequence>
<evidence type="ECO:0000259" key="7">
    <source>
        <dbReference type="Pfam" id="PF13396"/>
    </source>
</evidence>
<dbReference type="AlphaFoldDB" id="A0A3A6PDG9"/>
<dbReference type="OrthoDB" id="2941093at2"/>
<keyword evidence="4 6" id="KW-1133">Transmembrane helix</keyword>
<keyword evidence="3 6" id="KW-0812">Transmembrane</keyword>
<evidence type="ECO:0000256" key="4">
    <source>
        <dbReference type="ARBA" id="ARBA00022989"/>
    </source>
</evidence>
<gene>
    <name evidence="8" type="ORF">D3P09_13575</name>
</gene>
<dbReference type="Proteomes" id="UP000267798">
    <property type="component" value="Unassembled WGS sequence"/>
</dbReference>
<name>A0A3A6PDG9_9BACL</name>
<feature type="transmembrane region" description="Helical" evidence="6">
    <location>
        <begin position="42"/>
        <end position="64"/>
    </location>
</feature>
<dbReference type="InterPro" id="IPR027379">
    <property type="entry name" value="CLS_N"/>
</dbReference>
<dbReference type="Pfam" id="PF13396">
    <property type="entry name" value="PLDc_N"/>
    <property type="match status" value="1"/>
</dbReference>
<feature type="transmembrane region" description="Helical" evidence="6">
    <location>
        <begin position="6"/>
        <end position="30"/>
    </location>
</feature>
<evidence type="ECO:0000256" key="6">
    <source>
        <dbReference type="SAM" id="Phobius"/>
    </source>
</evidence>
<feature type="domain" description="Cardiolipin synthase N-terminal" evidence="7">
    <location>
        <begin position="21"/>
        <end position="66"/>
    </location>
</feature>
<evidence type="ECO:0000313" key="8">
    <source>
        <dbReference type="EMBL" id="RJX38585.1"/>
    </source>
</evidence>
<evidence type="ECO:0000256" key="1">
    <source>
        <dbReference type="ARBA" id="ARBA00004651"/>
    </source>
</evidence>
<evidence type="ECO:0000313" key="9">
    <source>
        <dbReference type="Proteomes" id="UP000267798"/>
    </source>
</evidence>
<organism evidence="8 9">
    <name type="scientific">Paenibacillus pinisoli</name>
    <dbReference type="NCBI Taxonomy" id="1276110"/>
    <lineage>
        <taxon>Bacteria</taxon>
        <taxon>Bacillati</taxon>
        <taxon>Bacillota</taxon>
        <taxon>Bacilli</taxon>
        <taxon>Bacillales</taxon>
        <taxon>Paenibacillaceae</taxon>
        <taxon>Paenibacillus</taxon>
    </lineage>
</organism>
<dbReference type="EMBL" id="QXQB01000003">
    <property type="protein sequence ID" value="RJX38585.1"/>
    <property type="molecule type" value="Genomic_DNA"/>
</dbReference>
<proteinExistence type="predicted"/>